<dbReference type="GO" id="GO:0016787">
    <property type="term" value="F:hydrolase activity"/>
    <property type="evidence" value="ECO:0007669"/>
    <property type="project" value="UniProtKB-KW"/>
</dbReference>
<feature type="transmembrane region" description="Helical" evidence="2">
    <location>
        <begin position="319"/>
        <end position="339"/>
    </location>
</feature>
<protein>
    <submittedName>
        <fullName evidence="4">Peptidoglycan/LPS O-acetylase OafA/YrhL, contains acyltransferase and SGNH-hydrolase domains</fullName>
    </submittedName>
</protein>
<accession>A0A1X7KTR1</accession>
<name>A0A1X7KTR1_9MICO</name>
<feature type="region of interest" description="Disordered" evidence="1">
    <location>
        <begin position="358"/>
        <end position="383"/>
    </location>
</feature>
<keyword evidence="2" id="KW-0472">Membrane</keyword>
<keyword evidence="4" id="KW-0012">Acyltransferase</keyword>
<dbReference type="GO" id="GO:0016747">
    <property type="term" value="F:acyltransferase activity, transferring groups other than amino-acyl groups"/>
    <property type="evidence" value="ECO:0007669"/>
    <property type="project" value="InterPro"/>
</dbReference>
<feature type="transmembrane region" description="Helical" evidence="2">
    <location>
        <begin position="141"/>
        <end position="162"/>
    </location>
</feature>
<dbReference type="PANTHER" id="PTHR23028:SF53">
    <property type="entry name" value="ACYL_TRANSF_3 DOMAIN-CONTAINING PROTEIN"/>
    <property type="match status" value="1"/>
</dbReference>
<dbReference type="InterPro" id="IPR050879">
    <property type="entry name" value="Acyltransferase_3"/>
</dbReference>
<proteinExistence type="predicted"/>
<dbReference type="GO" id="GO:0016020">
    <property type="term" value="C:membrane"/>
    <property type="evidence" value="ECO:0007669"/>
    <property type="project" value="TreeGrafter"/>
</dbReference>
<feature type="compositionally biased region" description="Basic and acidic residues" evidence="1">
    <location>
        <begin position="365"/>
        <end position="377"/>
    </location>
</feature>
<keyword evidence="2" id="KW-1133">Transmembrane helix</keyword>
<evidence type="ECO:0000313" key="4">
    <source>
        <dbReference type="EMBL" id="SMG44660.1"/>
    </source>
</evidence>
<evidence type="ECO:0000313" key="5">
    <source>
        <dbReference type="Proteomes" id="UP000193244"/>
    </source>
</evidence>
<organism evidence="4 5">
    <name type="scientific">Agreia pratensis</name>
    <dbReference type="NCBI Taxonomy" id="150121"/>
    <lineage>
        <taxon>Bacteria</taxon>
        <taxon>Bacillati</taxon>
        <taxon>Actinomycetota</taxon>
        <taxon>Actinomycetes</taxon>
        <taxon>Micrococcales</taxon>
        <taxon>Microbacteriaceae</taxon>
        <taxon>Agreia</taxon>
    </lineage>
</organism>
<dbReference type="GO" id="GO:0009103">
    <property type="term" value="P:lipopolysaccharide biosynthetic process"/>
    <property type="evidence" value="ECO:0007669"/>
    <property type="project" value="TreeGrafter"/>
</dbReference>
<keyword evidence="2" id="KW-0812">Transmembrane</keyword>
<feature type="transmembrane region" description="Helical" evidence="2">
    <location>
        <begin position="20"/>
        <end position="40"/>
    </location>
</feature>
<dbReference type="AlphaFoldDB" id="A0A1X7KTR1"/>
<keyword evidence="4" id="KW-0378">Hydrolase</keyword>
<dbReference type="Proteomes" id="UP000193244">
    <property type="component" value="Unassembled WGS sequence"/>
</dbReference>
<sequence length="383" mass="40937">MATTPAPVIRAQPLPSLTGLRWLAALVVFAYHVRNAGLFSGNAQSAMTSVFGAGAIGVSLFFVLSGFVLSWSHKPNQSARSFWWHRVARIYPLHVVALAAALLLSATVLPQIATGDPWALFANATLTSSWNADWWQAGNPVSWSLVCEAFFYLAFPLIIVGVRALSRRALISAAVSTVILVLATSPIVSALLPQISPNSSPIVRLPEFVLGVVLAQLMAKKIWRGPRLVPALAVAIAGYAAAQSFPDSPLRIASFTIVGFCLLIAALARADQEGRPTILATKPLTTLGTLSFPFYLVHLLIIQSFVALVPGAYENPSAVVSIVHVIGALAIALVAAALLHRLVENPGRRLLLSRMRPSRTVDPSPVRHPDPSRREQASEVPVG</sequence>
<evidence type="ECO:0000259" key="3">
    <source>
        <dbReference type="Pfam" id="PF01757"/>
    </source>
</evidence>
<evidence type="ECO:0000256" key="2">
    <source>
        <dbReference type="SAM" id="Phobius"/>
    </source>
</evidence>
<keyword evidence="5" id="KW-1185">Reference proteome</keyword>
<feature type="domain" description="Acyltransferase 3" evidence="3">
    <location>
        <begin position="16"/>
        <end position="340"/>
    </location>
</feature>
<feature type="transmembrane region" description="Helical" evidence="2">
    <location>
        <begin position="90"/>
        <end position="113"/>
    </location>
</feature>
<dbReference type="PANTHER" id="PTHR23028">
    <property type="entry name" value="ACETYLTRANSFERASE"/>
    <property type="match status" value="1"/>
</dbReference>
<dbReference type="Pfam" id="PF01757">
    <property type="entry name" value="Acyl_transf_3"/>
    <property type="match status" value="1"/>
</dbReference>
<dbReference type="InterPro" id="IPR002656">
    <property type="entry name" value="Acyl_transf_3_dom"/>
</dbReference>
<dbReference type="STRING" id="150121.SAMN06296010_2904"/>
<feature type="transmembrane region" description="Helical" evidence="2">
    <location>
        <begin position="252"/>
        <end position="271"/>
    </location>
</feature>
<feature type="transmembrane region" description="Helical" evidence="2">
    <location>
        <begin position="46"/>
        <end position="69"/>
    </location>
</feature>
<keyword evidence="4" id="KW-0808">Transferase</keyword>
<reference evidence="5" key="1">
    <citation type="submission" date="2017-04" db="EMBL/GenBank/DDBJ databases">
        <authorList>
            <person name="Varghese N."/>
            <person name="Submissions S."/>
        </authorList>
    </citation>
    <scope>NUCLEOTIDE SEQUENCE [LARGE SCALE GENOMIC DNA]</scope>
    <source>
        <strain evidence="5">VKM Ac-2510</strain>
    </source>
</reference>
<evidence type="ECO:0000256" key="1">
    <source>
        <dbReference type="SAM" id="MobiDB-lite"/>
    </source>
</evidence>
<feature type="transmembrane region" description="Helical" evidence="2">
    <location>
        <begin position="169"/>
        <end position="195"/>
    </location>
</feature>
<gene>
    <name evidence="4" type="ORF">SAMN06296010_2904</name>
</gene>
<dbReference type="EMBL" id="FXAY01000005">
    <property type="protein sequence ID" value="SMG44660.1"/>
    <property type="molecule type" value="Genomic_DNA"/>
</dbReference>